<dbReference type="PROSITE" id="PS50263">
    <property type="entry name" value="CN_HYDROLASE"/>
    <property type="match status" value="1"/>
</dbReference>
<evidence type="ECO:0000256" key="2">
    <source>
        <dbReference type="ARBA" id="ARBA00022729"/>
    </source>
</evidence>
<dbReference type="Gene3D" id="3.60.110.10">
    <property type="entry name" value="Carbon-nitrogen hydrolase"/>
    <property type="match status" value="1"/>
</dbReference>
<keyword evidence="3" id="KW-0378">Hydrolase</keyword>
<reference evidence="8" key="2">
    <citation type="submission" date="2023-05" db="EMBL/GenBank/DDBJ databases">
        <authorList>
            <person name="Fouks B."/>
        </authorList>
    </citation>
    <scope>NUCLEOTIDE SEQUENCE</scope>
    <source>
        <strain evidence="8">Stay&amp;Tobe</strain>
        <tissue evidence="8">Testes</tissue>
    </source>
</reference>
<accession>A0AAD8A345</accession>
<feature type="signal peptide" evidence="6">
    <location>
        <begin position="1"/>
        <end position="30"/>
    </location>
</feature>
<dbReference type="Pfam" id="PF00795">
    <property type="entry name" value="CN_hydrolase"/>
    <property type="match status" value="1"/>
</dbReference>
<protein>
    <recommendedName>
        <fullName evidence="7">CN hydrolase domain-containing protein</fullName>
    </recommendedName>
</protein>
<dbReference type="CDD" id="cd07567">
    <property type="entry name" value="biotinidase_like"/>
    <property type="match status" value="1"/>
</dbReference>
<dbReference type="SUPFAM" id="SSF56317">
    <property type="entry name" value="Carbon-nitrogen hydrolase"/>
    <property type="match status" value="1"/>
</dbReference>
<gene>
    <name evidence="8" type="ORF">L9F63_001617</name>
</gene>
<name>A0AAD8A345_DIPPU</name>
<keyword evidence="9" id="KW-1185">Reference proteome</keyword>
<dbReference type="GO" id="GO:0016811">
    <property type="term" value="F:hydrolase activity, acting on carbon-nitrogen (but not peptide) bonds, in linear amides"/>
    <property type="evidence" value="ECO:0007669"/>
    <property type="project" value="InterPro"/>
</dbReference>
<reference evidence="8" key="1">
    <citation type="journal article" date="2023" name="IScience">
        <title>Live-bearing cockroach genome reveals convergent evolutionary mechanisms linked to viviparity in insects and beyond.</title>
        <authorList>
            <person name="Fouks B."/>
            <person name="Harrison M.C."/>
            <person name="Mikhailova A.A."/>
            <person name="Marchal E."/>
            <person name="English S."/>
            <person name="Carruthers M."/>
            <person name="Jennings E.C."/>
            <person name="Chiamaka E.L."/>
            <person name="Frigard R.A."/>
            <person name="Pippel M."/>
            <person name="Attardo G.M."/>
            <person name="Benoit J.B."/>
            <person name="Bornberg-Bauer E."/>
            <person name="Tobe S.S."/>
        </authorList>
    </citation>
    <scope>NUCLEOTIDE SEQUENCE</scope>
    <source>
        <strain evidence="8">Stay&amp;Tobe</strain>
    </source>
</reference>
<evidence type="ECO:0000256" key="4">
    <source>
        <dbReference type="ARBA" id="ARBA00023180"/>
    </source>
</evidence>
<keyword evidence="5" id="KW-1133">Transmembrane helix</keyword>
<feature type="non-terminal residue" evidence="8">
    <location>
        <position position="1"/>
    </location>
</feature>
<dbReference type="Pfam" id="PF19018">
    <property type="entry name" value="Vanin_C"/>
    <property type="match status" value="1"/>
</dbReference>
<keyword evidence="4" id="KW-0325">Glycoprotein</keyword>
<proteinExistence type="inferred from homology"/>
<evidence type="ECO:0000256" key="5">
    <source>
        <dbReference type="SAM" id="Phobius"/>
    </source>
</evidence>
<dbReference type="InterPro" id="IPR012101">
    <property type="entry name" value="Biotinidase-like_euk"/>
</dbReference>
<dbReference type="InterPro" id="IPR043957">
    <property type="entry name" value="Vanin_C"/>
</dbReference>
<dbReference type="PANTHER" id="PTHR10609:SF14">
    <property type="entry name" value="BIOTINIDASE"/>
    <property type="match status" value="1"/>
</dbReference>
<organism evidence="8 9">
    <name type="scientific">Diploptera punctata</name>
    <name type="common">Pacific beetle cockroach</name>
    <dbReference type="NCBI Taxonomy" id="6984"/>
    <lineage>
        <taxon>Eukaryota</taxon>
        <taxon>Metazoa</taxon>
        <taxon>Ecdysozoa</taxon>
        <taxon>Arthropoda</taxon>
        <taxon>Hexapoda</taxon>
        <taxon>Insecta</taxon>
        <taxon>Pterygota</taxon>
        <taxon>Neoptera</taxon>
        <taxon>Polyneoptera</taxon>
        <taxon>Dictyoptera</taxon>
        <taxon>Blattodea</taxon>
        <taxon>Blaberoidea</taxon>
        <taxon>Blaberidae</taxon>
        <taxon>Diplopterinae</taxon>
        <taxon>Diploptera</taxon>
    </lineage>
</organism>
<comment type="caution">
    <text evidence="8">The sequence shown here is derived from an EMBL/GenBank/DDBJ whole genome shotgun (WGS) entry which is preliminary data.</text>
</comment>
<dbReference type="InterPro" id="IPR036526">
    <property type="entry name" value="C-N_Hydrolase_sf"/>
</dbReference>
<evidence type="ECO:0000313" key="8">
    <source>
        <dbReference type="EMBL" id="KAJ9591800.1"/>
    </source>
</evidence>
<feature type="chain" id="PRO_5041978555" description="CN hydrolase domain-containing protein" evidence="6">
    <location>
        <begin position="31"/>
        <end position="533"/>
    </location>
</feature>
<dbReference type="EMBL" id="JASPKZ010003856">
    <property type="protein sequence ID" value="KAJ9591800.1"/>
    <property type="molecule type" value="Genomic_DNA"/>
</dbReference>
<sequence>LKRMALKVVRTARTWCVVACLFSILDLSLQVSTVNSSTYVAAVVEYSPQLYKPTNQTDNLSKNAEQYVEIISQAANQSADIIVFPECGLAELGTSTKYSSVIPDPQDNANPCLSPSAGVHEAVSMLSCAARKYNMYVVVNIPERKDCTEPSSSTCTVFYNCDVVFDRQGNTIARYRKFNLFGEPGFNVTEKPDMTVFNTDFGVKFGVFTCFDIIFEDPAVSLVTQLGVTDIVFPTAWFSELPFLSAVQEQAAWAHSLDVNFLGSGYNAPQGGSTGSGIYAGKHGVLTSIMATSPTTQLLIATVPKKTNKIGTIQPITPSTSSDTSEIYMLKDKLEPYTTVPLTQDTTNKLCNGELCCQFEIKMMNVSNISGYNYRLAVFDGVRSFTFKTGGLQVCAVISCANESLSSCGVPRNDSQTFSTTFTYISITGDFRTKVSLLPNTLLYGYNVMPSDSFSFESQQRAGVNSVNVKMETKSSQTNLMTFGIYGRDFLKDGTPETSASQRTNGENSLLISSVGLVLCIIVTVFLKTLLRI</sequence>
<feature type="domain" description="CN hydrolase" evidence="7">
    <location>
        <begin position="39"/>
        <end position="305"/>
    </location>
</feature>
<keyword evidence="2 6" id="KW-0732">Signal</keyword>
<evidence type="ECO:0000256" key="6">
    <source>
        <dbReference type="SAM" id="SignalP"/>
    </source>
</evidence>
<dbReference type="InterPro" id="IPR040154">
    <property type="entry name" value="Biotinidase/VNN"/>
</dbReference>
<evidence type="ECO:0000256" key="1">
    <source>
        <dbReference type="ARBA" id="ARBA00008225"/>
    </source>
</evidence>
<keyword evidence="5" id="KW-0812">Transmembrane</keyword>
<evidence type="ECO:0000256" key="3">
    <source>
        <dbReference type="ARBA" id="ARBA00022801"/>
    </source>
</evidence>
<evidence type="ECO:0000313" key="9">
    <source>
        <dbReference type="Proteomes" id="UP001233999"/>
    </source>
</evidence>
<dbReference type="Proteomes" id="UP001233999">
    <property type="component" value="Unassembled WGS sequence"/>
</dbReference>
<dbReference type="PANTHER" id="PTHR10609">
    <property type="entry name" value="BIOTINIDASE-RELATED"/>
    <property type="match status" value="1"/>
</dbReference>
<feature type="transmembrane region" description="Helical" evidence="5">
    <location>
        <begin position="510"/>
        <end position="531"/>
    </location>
</feature>
<dbReference type="InterPro" id="IPR003010">
    <property type="entry name" value="C-N_Hydrolase"/>
</dbReference>
<evidence type="ECO:0000259" key="7">
    <source>
        <dbReference type="PROSITE" id="PS50263"/>
    </source>
</evidence>
<comment type="similarity">
    <text evidence="1">Belongs to the carbon-nitrogen hydrolase superfamily. BTD/VNN family.</text>
</comment>
<keyword evidence="5" id="KW-0472">Membrane</keyword>
<dbReference type="AlphaFoldDB" id="A0AAD8A345"/>